<feature type="domain" description="NADH:ubiquinone oxidoreductase-like 20kDa subunit" evidence="12">
    <location>
        <begin position="50"/>
        <end position="159"/>
    </location>
</feature>
<keyword evidence="3" id="KW-1003">Cell membrane</keyword>
<dbReference type="AlphaFoldDB" id="A0A382WGH3"/>
<dbReference type="NCBIfam" id="NF005012">
    <property type="entry name" value="PRK06411.1"/>
    <property type="match status" value="1"/>
</dbReference>
<reference evidence="13" key="1">
    <citation type="submission" date="2018-05" db="EMBL/GenBank/DDBJ databases">
        <authorList>
            <person name="Lanie J.A."/>
            <person name="Ng W.-L."/>
            <person name="Kazmierczak K.M."/>
            <person name="Andrzejewski T.M."/>
            <person name="Davidsen T.M."/>
            <person name="Wayne K.J."/>
            <person name="Tettelin H."/>
            <person name="Glass J.I."/>
            <person name="Rusch D."/>
            <person name="Podicherti R."/>
            <person name="Tsui H.-C.T."/>
            <person name="Winkler M.E."/>
        </authorList>
    </citation>
    <scope>NUCLEOTIDE SEQUENCE</scope>
</reference>
<evidence type="ECO:0000259" key="12">
    <source>
        <dbReference type="Pfam" id="PF01058"/>
    </source>
</evidence>
<keyword evidence="10" id="KW-0472">Membrane</keyword>
<evidence type="ECO:0000313" key="13">
    <source>
        <dbReference type="EMBL" id="SVD57218.1"/>
    </source>
</evidence>
<dbReference type="GO" id="GO:0045271">
    <property type="term" value="C:respiratory chain complex I"/>
    <property type="evidence" value="ECO:0007669"/>
    <property type="project" value="TreeGrafter"/>
</dbReference>
<keyword evidence="9" id="KW-0520">NAD</keyword>
<sequence>TIKNTSPGMGLDDKTRAELERAGVIVTQVDFLYNWARGNSVWPLTFGLACCAIEMIASATSRFDMARFGSEVFRPTPRQADLMIVSGTVTKKMAPQVVRIYNQMPEPKWIIAMGACAISGGPFKQGYNVLKGIDRYLPVDVYLPGCPPRPEAVLQSLNYLQEKIKTQDIKADPAFTEGRRQYPVPRFTGLDLEPPFNPEVWSPPENPNTEPIVPPKKTVA</sequence>
<proteinExistence type="inferred from homology"/>
<evidence type="ECO:0000256" key="3">
    <source>
        <dbReference type="ARBA" id="ARBA00022475"/>
    </source>
</evidence>
<dbReference type="NCBIfam" id="TIGR01957">
    <property type="entry name" value="nuoB_fam"/>
    <property type="match status" value="1"/>
</dbReference>
<comment type="similarity">
    <text evidence="1">Belongs to the complex I 20 kDa subunit family.</text>
</comment>
<feature type="non-terminal residue" evidence="13">
    <location>
        <position position="1"/>
    </location>
</feature>
<keyword evidence="7" id="KW-0408">Iron</keyword>
<evidence type="ECO:0000256" key="5">
    <source>
        <dbReference type="ARBA" id="ARBA00022723"/>
    </source>
</evidence>
<dbReference type="InterPro" id="IPR006137">
    <property type="entry name" value="NADH_UbQ_OxRdtase-like_20kDa"/>
</dbReference>
<dbReference type="EMBL" id="UINC01159236">
    <property type="protein sequence ID" value="SVD57218.1"/>
    <property type="molecule type" value="Genomic_DNA"/>
</dbReference>
<name>A0A382WGH3_9ZZZZ</name>
<evidence type="ECO:0000256" key="7">
    <source>
        <dbReference type="ARBA" id="ARBA00023004"/>
    </source>
</evidence>
<dbReference type="Pfam" id="PF01058">
    <property type="entry name" value="Oxidored_q6"/>
    <property type="match status" value="1"/>
</dbReference>
<organism evidence="13">
    <name type="scientific">marine metagenome</name>
    <dbReference type="NCBI Taxonomy" id="408172"/>
    <lineage>
        <taxon>unclassified sequences</taxon>
        <taxon>metagenomes</taxon>
        <taxon>ecological metagenomes</taxon>
    </lineage>
</organism>
<dbReference type="GO" id="GO:0015990">
    <property type="term" value="P:electron transport coupled proton transport"/>
    <property type="evidence" value="ECO:0007669"/>
    <property type="project" value="TreeGrafter"/>
</dbReference>
<dbReference type="PANTHER" id="PTHR11995">
    <property type="entry name" value="NADH DEHYDROGENASE"/>
    <property type="match status" value="1"/>
</dbReference>
<evidence type="ECO:0000256" key="9">
    <source>
        <dbReference type="ARBA" id="ARBA00023027"/>
    </source>
</evidence>
<keyword evidence="8" id="KW-0411">Iron-sulfur</keyword>
<evidence type="ECO:0000256" key="2">
    <source>
        <dbReference type="ARBA" id="ARBA00022448"/>
    </source>
</evidence>
<dbReference type="GO" id="GO:0051539">
    <property type="term" value="F:4 iron, 4 sulfur cluster binding"/>
    <property type="evidence" value="ECO:0007669"/>
    <property type="project" value="UniProtKB-KW"/>
</dbReference>
<evidence type="ECO:0000256" key="6">
    <source>
        <dbReference type="ARBA" id="ARBA00022967"/>
    </source>
</evidence>
<dbReference type="HAMAP" id="MF_01356">
    <property type="entry name" value="NDH1_NuoB"/>
    <property type="match status" value="1"/>
</dbReference>
<evidence type="ECO:0000256" key="10">
    <source>
        <dbReference type="ARBA" id="ARBA00023136"/>
    </source>
</evidence>
<feature type="region of interest" description="Disordered" evidence="11">
    <location>
        <begin position="195"/>
        <end position="220"/>
    </location>
</feature>
<protein>
    <recommendedName>
        <fullName evidence="12">NADH:ubiquinone oxidoreductase-like 20kDa subunit domain-containing protein</fullName>
    </recommendedName>
</protein>
<keyword evidence="2" id="KW-0813">Transport</keyword>
<gene>
    <name evidence="13" type="ORF">METZ01_LOCUS410072</name>
</gene>
<evidence type="ECO:0000256" key="1">
    <source>
        <dbReference type="ARBA" id="ARBA00009173"/>
    </source>
</evidence>
<dbReference type="GO" id="GO:0048038">
    <property type="term" value="F:quinone binding"/>
    <property type="evidence" value="ECO:0007669"/>
    <property type="project" value="InterPro"/>
</dbReference>
<dbReference type="FunFam" id="3.40.50.12280:FF:000002">
    <property type="entry name" value="NADH-quinone oxidoreductase subunit B"/>
    <property type="match status" value="1"/>
</dbReference>
<dbReference type="SUPFAM" id="SSF56770">
    <property type="entry name" value="HydA/Nqo6-like"/>
    <property type="match status" value="1"/>
</dbReference>
<evidence type="ECO:0000256" key="4">
    <source>
        <dbReference type="ARBA" id="ARBA00022485"/>
    </source>
</evidence>
<evidence type="ECO:0000256" key="11">
    <source>
        <dbReference type="SAM" id="MobiDB-lite"/>
    </source>
</evidence>
<dbReference type="Gene3D" id="3.40.50.12280">
    <property type="match status" value="1"/>
</dbReference>
<evidence type="ECO:0000256" key="8">
    <source>
        <dbReference type="ARBA" id="ARBA00023014"/>
    </source>
</evidence>
<keyword evidence="4" id="KW-0004">4Fe-4S</keyword>
<dbReference type="GO" id="GO:0046872">
    <property type="term" value="F:metal ion binding"/>
    <property type="evidence" value="ECO:0007669"/>
    <property type="project" value="UniProtKB-KW"/>
</dbReference>
<keyword evidence="5" id="KW-0479">Metal-binding</keyword>
<keyword evidence="6" id="KW-1278">Translocase</keyword>
<dbReference type="GO" id="GO:0008137">
    <property type="term" value="F:NADH dehydrogenase (ubiquinone) activity"/>
    <property type="evidence" value="ECO:0007669"/>
    <property type="project" value="InterPro"/>
</dbReference>
<accession>A0A382WGH3</accession>
<dbReference type="GO" id="GO:0009060">
    <property type="term" value="P:aerobic respiration"/>
    <property type="evidence" value="ECO:0007669"/>
    <property type="project" value="TreeGrafter"/>
</dbReference>
<dbReference type="InterPro" id="IPR006138">
    <property type="entry name" value="NADH_UQ_OxRdtase_20Kd_su"/>
</dbReference>
<dbReference type="PANTHER" id="PTHR11995:SF33">
    <property type="entry name" value="NADH-QUINONE OXIDOREDUCTASE SUBUNIT B 2"/>
    <property type="match status" value="1"/>
</dbReference>